<comment type="caution">
    <text evidence="1">The sequence shown here is derived from an EMBL/GenBank/DDBJ whole genome shotgun (WGS) entry which is preliminary data.</text>
</comment>
<evidence type="ECO:0000313" key="1">
    <source>
        <dbReference type="EMBL" id="RDB22872.1"/>
    </source>
</evidence>
<dbReference type="OrthoDB" id="3269202at2759"/>
<name>A0A369JNF3_HYPMA</name>
<dbReference type="Proteomes" id="UP000076154">
    <property type="component" value="Unassembled WGS sequence"/>
</dbReference>
<sequence>MTAYYPTQASTVYPAAQPVVYTGSQAYQPTAYAPSGAYYGQPYGQPVMTGGMMGGMNGGVVYVPSSHGHSHHSHHGHGTQVIAAGAAPVVMQPGAGYYGGGQPYYHVSFGERLRRFFGLAPRGPFKYKHNKGTWGFMGFSRRQRYSDARTGLEVDRKGRPIYRV</sequence>
<keyword evidence="2" id="KW-1185">Reference proteome</keyword>
<organism evidence="1 2">
    <name type="scientific">Hypsizygus marmoreus</name>
    <name type="common">White beech mushroom</name>
    <name type="synonym">Agaricus marmoreus</name>
    <dbReference type="NCBI Taxonomy" id="39966"/>
    <lineage>
        <taxon>Eukaryota</taxon>
        <taxon>Fungi</taxon>
        <taxon>Dikarya</taxon>
        <taxon>Basidiomycota</taxon>
        <taxon>Agaricomycotina</taxon>
        <taxon>Agaricomycetes</taxon>
        <taxon>Agaricomycetidae</taxon>
        <taxon>Agaricales</taxon>
        <taxon>Tricholomatineae</taxon>
        <taxon>Lyophyllaceae</taxon>
        <taxon>Hypsizygus</taxon>
    </lineage>
</organism>
<dbReference type="InParanoid" id="A0A369JNF3"/>
<dbReference type="EMBL" id="LUEZ02000049">
    <property type="protein sequence ID" value="RDB22872.1"/>
    <property type="molecule type" value="Genomic_DNA"/>
</dbReference>
<dbReference type="AlphaFoldDB" id="A0A369JNF3"/>
<proteinExistence type="predicted"/>
<evidence type="ECO:0000313" key="2">
    <source>
        <dbReference type="Proteomes" id="UP000076154"/>
    </source>
</evidence>
<accession>A0A369JNF3</accession>
<reference evidence="1" key="1">
    <citation type="submission" date="2018-04" db="EMBL/GenBank/DDBJ databases">
        <title>Whole genome sequencing of Hypsizygus marmoreus.</title>
        <authorList>
            <person name="Choi I.-G."/>
            <person name="Min B."/>
            <person name="Kim J.-G."/>
            <person name="Kim S."/>
            <person name="Oh Y.-L."/>
            <person name="Kong W.-S."/>
            <person name="Park H."/>
            <person name="Jeong J."/>
            <person name="Song E.-S."/>
        </authorList>
    </citation>
    <scope>NUCLEOTIDE SEQUENCE [LARGE SCALE GENOMIC DNA]</scope>
    <source>
        <strain evidence="1">51987-8</strain>
    </source>
</reference>
<gene>
    <name evidence="1" type="ORF">Hypma_010279</name>
</gene>
<protein>
    <submittedName>
        <fullName evidence="1">Uncharacterized protein</fullName>
    </submittedName>
</protein>